<dbReference type="GO" id="GO:0005886">
    <property type="term" value="C:plasma membrane"/>
    <property type="evidence" value="ECO:0007669"/>
    <property type="project" value="UniProtKB-SubCell"/>
</dbReference>
<dbReference type="InterPro" id="IPR007131">
    <property type="entry name" value="SHD1"/>
</dbReference>
<keyword evidence="14" id="KW-0206">Cytoskeleton</keyword>
<organism evidence="18 19">
    <name type="scientific">Epichloe festucae (strain Fl1)</name>
    <dbReference type="NCBI Taxonomy" id="877507"/>
    <lineage>
        <taxon>Eukaryota</taxon>
        <taxon>Fungi</taxon>
        <taxon>Dikarya</taxon>
        <taxon>Ascomycota</taxon>
        <taxon>Pezizomycotina</taxon>
        <taxon>Sordariomycetes</taxon>
        <taxon>Hypocreomycetidae</taxon>
        <taxon>Hypocreales</taxon>
        <taxon>Clavicipitaceae</taxon>
        <taxon>Epichloe</taxon>
    </lineage>
</organism>
<feature type="compositionally biased region" description="Basic and acidic residues" evidence="16">
    <location>
        <begin position="230"/>
        <end position="245"/>
    </location>
</feature>
<feature type="region of interest" description="Disordered" evidence="16">
    <location>
        <begin position="799"/>
        <end position="892"/>
    </location>
</feature>
<keyword evidence="19" id="KW-1185">Reference proteome</keyword>
<feature type="compositionally biased region" description="Low complexity" evidence="16">
    <location>
        <begin position="731"/>
        <end position="742"/>
    </location>
</feature>
<dbReference type="SMART" id="SM00326">
    <property type="entry name" value="SH3"/>
    <property type="match status" value="3"/>
</dbReference>
<keyword evidence="12" id="KW-0472">Membrane</keyword>
<dbReference type="GO" id="GO:0003779">
    <property type="term" value="F:actin binding"/>
    <property type="evidence" value="ECO:0007669"/>
    <property type="project" value="UniProtKB-KW"/>
</dbReference>
<proteinExistence type="inferred from homology"/>
<dbReference type="PANTHER" id="PTHR15735">
    <property type="entry name" value="FCH AND DOUBLE SH3 DOMAINS PROTEIN"/>
    <property type="match status" value="1"/>
</dbReference>
<feature type="domain" description="SH3" evidence="17">
    <location>
        <begin position="2"/>
        <end position="69"/>
    </location>
</feature>
<dbReference type="OrthoDB" id="26539at2759"/>
<dbReference type="Pfam" id="PF00018">
    <property type="entry name" value="SH3_1"/>
    <property type="match status" value="1"/>
</dbReference>
<dbReference type="CDD" id="cd11775">
    <property type="entry name" value="SH3_Sla1p_3"/>
    <property type="match status" value="1"/>
</dbReference>
<evidence type="ECO:0000256" key="5">
    <source>
        <dbReference type="ARBA" id="ARBA00020357"/>
    </source>
</evidence>
<dbReference type="GO" id="GO:0030674">
    <property type="term" value="F:protein-macromolecule adaptor activity"/>
    <property type="evidence" value="ECO:0007669"/>
    <property type="project" value="InterPro"/>
</dbReference>
<dbReference type="GO" id="GO:0030479">
    <property type="term" value="C:actin cortical patch"/>
    <property type="evidence" value="ECO:0007669"/>
    <property type="project" value="UniProtKB-SubCell"/>
</dbReference>
<comment type="subcellular location">
    <subcellularLocation>
        <location evidence="3">Cell membrane</location>
        <topology evidence="3">Peripheral membrane protein</topology>
        <orientation evidence="3">Cytoplasmic side</orientation>
    </subcellularLocation>
    <subcellularLocation>
        <location evidence="2">Cytoplasm</location>
        <location evidence="2">Cytoskeleton</location>
        <location evidence="2">Actin patch</location>
    </subcellularLocation>
    <subcellularLocation>
        <location evidence="1">Endosome membrane</location>
        <topology evidence="1">Peripheral membrane protein</topology>
        <orientation evidence="1">Cytoplasmic side</orientation>
    </subcellularLocation>
</comment>
<keyword evidence="6 15" id="KW-0728">SH3 domain</keyword>
<evidence type="ECO:0000256" key="6">
    <source>
        <dbReference type="ARBA" id="ARBA00022443"/>
    </source>
</evidence>
<evidence type="ECO:0000256" key="10">
    <source>
        <dbReference type="ARBA" id="ARBA00022737"/>
    </source>
</evidence>
<dbReference type="GO" id="GO:0043130">
    <property type="term" value="F:ubiquitin binding"/>
    <property type="evidence" value="ECO:0007669"/>
    <property type="project" value="InterPro"/>
</dbReference>
<evidence type="ECO:0000256" key="7">
    <source>
        <dbReference type="ARBA" id="ARBA00022475"/>
    </source>
</evidence>
<dbReference type="Gene3D" id="2.30.30.700">
    <property type="entry name" value="SLA1 homology domain 1"/>
    <property type="match status" value="1"/>
</dbReference>
<feature type="compositionally biased region" description="Polar residues" evidence="16">
    <location>
        <begin position="759"/>
        <end position="769"/>
    </location>
</feature>
<dbReference type="InterPro" id="IPR036028">
    <property type="entry name" value="SH3-like_dom_sf"/>
</dbReference>
<evidence type="ECO:0000256" key="13">
    <source>
        <dbReference type="ARBA" id="ARBA00023203"/>
    </source>
</evidence>
<feature type="compositionally biased region" description="Basic and acidic residues" evidence="16">
    <location>
        <begin position="493"/>
        <end position="519"/>
    </location>
</feature>
<dbReference type="Pfam" id="PF24081">
    <property type="entry name" value="PH_SLA1"/>
    <property type="match status" value="1"/>
</dbReference>
<feature type="region of interest" description="Disordered" evidence="16">
    <location>
        <begin position="458"/>
        <end position="519"/>
    </location>
</feature>
<feature type="compositionally biased region" description="Low complexity" evidence="16">
    <location>
        <begin position="805"/>
        <end position="817"/>
    </location>
</feature>
<evidence type="ECO:0000256" key="4">
    <source>
        <dbReference type="ARBA" id="ARBA00007948"/>
    </source>
</evidence>
<dbReference type="FunFam" id="2.30.30.40:FF:000256">
    <property type="entry name" value="Actin cytoskeleton-regulatory complex protein SLA1"/>
    <property type="match status" value="1"/>
</dbReference>
<dbReference type="Pfam" id="PF03983">
    <property type="entry name" value="SHD1"/>
    <property type="match status" value="1"/>
</dbReference>
<dbReference type="InterPro" id="IPR001452">
    <property type="entry name" value="SH3_domain"/>
</dbReference>
<feature type="compositionally biased region" description="Basic and acidic residues" evidence="16">
    <location>
        <begin position="743"/>
        <end position="758"/>
    </location>
</feature>
<dbReference type="GO" id="GO:0042802">
    <property type="term" value="F:identical protein binding"/>
    <property type="evidence" value="ECO:0007669"/>
    <property type="project" value="InterPro"/>
</dbReference>
<dbReference type="Gene3D" id="1.10.150.50">
    <property type="entry name" value="Transcription Factor, Ets-1"/>
    <property type="match status" value="1"/>
</dbReference>
<accession>A0A7S9PVA0</accession>
<feature type="region of interest" description="Disordered" evidence="16">
    <location>
        <begin position="133"/>
        <end position="247"/>
    </location>
</feature>
<dbReference type="Proteomes" id="UP000594364">
    <property type="component" value="Chromosome 3"/>
</dbReference>
<comment type="similarity">
    <text evidence="4">Belongs to the SLA1 family.</text>
</comment>
<dbReference type="AlphaFoldDB" id="A0A7S9PVA0"/>
<evidence type="ECO:0000256" key="3">
    <source>
        <dbReference type="ARBA" id="ARBA00004413"/>
    </source>
</evidence>
<dbReference type="InterPro" id="IPR035800">
    <property type="entry name" value="Sla1_SH3_1"/>
</dbReference>
<feature type="compositionally biased region" description="Low complexity" evidence="16">
    <location>
        <begin position="848"/>
        <end position="860"/>
    </location>
</feature>
<evidence type="ECO:0000313" key="19">
    <source>
        <dbReference type="Proteomes" id="UP000594364"/>
    </source>
</evidence>
<evidence type="ECO:0000313" key="18">
    <source>
        <dbReference type="EMBL" id="QPG99069.1"/>
    </source>
</evidence>
<keyword evidence="8" id="KW-0963">Cytoplasm</keyword>
<keyword evidence="13" id="KW-0009">Actin-binding</keyword>
<evidence type="ECO:0000256" key="8">
    <source>
        <dbReference type="ARBA" id="ARBA00022490"/>
    </source>
</evidence>
<keyword evidence="7" id="KW-1003">Cell membrane</keyword>
<dbReference type="CDD" id="cd11773">
    <property type="entry name" value="SH3_Sla1p_1"/>
    <property type="match status" value="1"/>
</dbReference>
<feature type="domain" description="SH3" evidence="17">
    <location>
        <begin position="70"/>
        <end position="127"/>
    </location>
</feature>
<dbReference type="SUPFAM" id="SSF50044">
    <property type="entry name" value="SH3-domain"/>
    <property type="match status" value="3"/>
</dbReference>
<keyword evidence="9" id="KW-0254">Endocytosis</keyword>
<evidence type="ECO:0000256" key="9">
    <source>
        <dbReference type="ARBA" id="ARBA00022583"/>
    </source>
</evidence>
<evidence type="ECO:0000259" key="17">
    <source>
        <dbReference type="PROSITE" id="PS50002"/>
    </source>
</evidence>
<evidence type="ECO:0000256" key="11">
    <source>
        <dbReference type="ARBA" id="ARBA00022753"/>
    </source>
</evidence>
<dbReference type="PROSITE" id="PS50002">
    <property type="entry name" value="SH3"/>
    <property type="match status" value="3"/>
</dbReference>
<evidence type="ECO:0000256" key="14">
    <source>
        <dbReference type="ARBA" id="ARBA00023212"/>
    </source>
</evidence>
<feature type="region of interest" description="Disordered" evidence="16">
    <location>
        <begin position="673"/>
        <end position="776"/>
    </location>
</feature>
<feature type="compositionally biased region" description="Low complexity" evidence="16">
    <location>
        <begin position="178"/>
        <end position="194"/>
    </location>
</feature>
<keyword evidence="11" id="KW-0967">Endosome</keyword>
<evidence type="ECO:0000256" key="16">
    <source>
        <dbReference type="SAM" id="MobiDB-lite"/>
    </source>
</evidence>
<dbReference type="GO" id="GO:0006897">
    <property type="term" value="P:endocytosis"/>
    <property type="evidence" value="ECO:0007669"/>
    <property type="project" value="UniProtKB-KW"/>
</dbReference>
<evidence type="ECO:0000256" key="15">
    <source>
        <dbReference type="PROSITE-ProRule" id="PRU00192"/>
    </source>
</evidence>
<dbReference type="EMBL" id="CP031387">
    <property type="protein sequence ID" value="QPG99069.1"/>
    <property type="molecule type" value="Genomic_DNA"/>
</dbReference>
<keyword evidence="10" id="KW-0677">Repeat</keyword>
<dbReference type="GO" id="GO:0010008">
    <property type="term" value="C:endosome membrane"/>
    <property type="evidence" value="ECO:0007669"/>
    <property type="project" value="UniProtKB-SubCell"/>
</dbReference>
<gene>
    <name evidence="18" type="ORF">C2857_000757</name>
</gene>
<sequence>MGFLGVCVAAYDYKPRAEGELAIAEGDVLYVLEKGDDDGWWKAKKKAGAEDEDEPVGLVPNNYVEEAPIVNHARAIYEYTRQTDEELSFPEEVVLQVYDTSDPDWILVGLDGEYGFVPANYIDLDEAARSQDSVTATPPALPVRPQSVVAPDVLRKKSVSSPSTHVAARAGTLHDSPRTSVEASSPSSPSQAVRPRTESSEPPGSDNDHDNEPQSPALPNRSRPKVLARKTPEDTREPSKLDEALRTPGGFHMYNINEMVSVMGKRKKMPTTLGINLGTGTILIAPELAEDEPPQEWTADKMTHYSREGKHVFMELVRPSKSIDFHAGAKDTAEEIVAALGELAGAARAEGLREVILAGSQRRQRKGQVLYDFMAQGDDEVTVAAGDEVLVIDDSKSEEWWQVKRLKNGKEGVVPSSYVEITGTVTPSISEIHGADLAKGTVEQNRLDEIRLTKEAIKASKEPHQVGPGALHPERGSSLVAGEQSNNSRQQRGKRENVRSDRGGYVKPKSKPDSTKVRTWTDRSGSFSVDAQFLGLKDSKIHLHKMNGVKIAVPIAKMSQDDLEYVEQMTGISLDDDKPLADVKRAKSSEKRGVETGASVSKNVKPEYDWFQFFLSCDVPVGLCERYAQAFTKDSMDESVLPDVNATILRTLGFREGDIIKVMRTLDIKFGRERSYQDSDHKSGGLFSGPGGALRNNTRKGRPAPAVQTRDVVDAAAFANPETGTLSNRNPTASTTGSPSTAEKQKAGFDDDAWDVKSDNNTASQQTDSALAVPTPASRAKITPALTGSMKDLSLLTEPLQPSNTESSATTASTRQTEQQEKPSLQQPTGATPSFFSTLSNSTQPQPASLSLDALGSASSPTSLPRQRPLPPSVSPTQGSLVPPPQRPISTPQLTQPSIFVAPYLAGQVTGAIQGQVAPSGQSLNDIAQARLRQQFTTQYQQLQPAMTGYVGLQPQSMASFTPGVPGQQQILHPIMTGASGVSPFGDGNRSSQISPIQSQPMGYQTQFPSSMPIYSQAAANGSNMNNFLPLALEPQRTGFPNQQLQQTGVSNGFAQPLQPQKTGPPPPVRFGISPDTRKLMPQQTGRRANLSQASKRHSITYIPTILSDHYI</sequence>
<dbReference type="InterPro" id="IPR013761">
    <property type="entry name" value="SAM/pointed_sf"/>
</dbReference>
<evidence type="ECO:0000256" key="12">
    <source>
        <dbReference type="ARBA" id="ARBA00023136"/>
    </source>
</evidence>
<dbReference type="InterPro" id="IPR035821">
    <property type="entry name" value="Sla1_SH3_3"/>
</dbReference>
<feature type="compositionally biased region" description="Basic and acidic residues" evidence="16">
    <location>
        <begin position="673"/>
        <end position="683"/>
    </location>
</feature>
<protein>
    <recommendedName>
        <fullName evidence="5">Actin cytoskeleton-regulatory complex protein SLA1</fullName>
    </recommendedName>
</protein>
<name>A0A7S9PVA0_EPIFF</name>
<reference evidence="18 19" key="1">
    <citation type="journal article" date="2018" name="PLoS Genet.">
        <title>Repeat elements organise 3D genome structure and mediate transcription in the filamentous fungus Epichloe festucae.</title>
        <authorList>
            <person name="Winter D.J."/>
            <person name="Ganley A.R.D."/>
            <person name="Young C.A."/>
            <person name="Liachko I."/>
            <person name="Schardl C.L."/>
            <person name="Dupont P.Y."/>
            <person name="Berry D."/>
            <person name="Ram A."/>
            <person name="Scott B."/>
            <person name="Cox M.P."/>
        </authorList>
    </citation>
    <scope>NUCLEOTIDE SEQUENCE [LARGE SCALE GENOMIC DNA]</scope>
    <source>
        <strain evidence="18 19">Fl1</strain>
    </source>
</reference>
<dbReference type="PANTHER" id="PTHR15735:SF19">
    <property type="entry name" value="ACTIN CYTOSKELETON-REGULATORY COMPLEX PROTEIN SLA1"/>
    <property type="match status" value="1"/>
</dbReference>
<dbReference type="Gene3D" id="2.30.30.40">
    <property type="entry name" value="SH3 Domains"/>
    <property type="match status" value="3"/>
</dbReference>
<feature type="domain" description="SH3" evidence="17">
    <location>
        <begin position="362"/>
        <end position="424"/>
    </location>
</feature>
<evidence type="ECO:0000256" key="2">
    <source>
        <dbReference type="ARBA" id="ARBA00004134"/>
    </source>
</evidence>
<dbReference type="PRINTS" id="PR00452">
    <property type="entry name" value="SH3DOMAIN"/>
</dbReference>
<dbReference type="Pfam" id="PF14604">
    <property type="entry name" value="SH3_9"/>
    <property type="match status" value="2"/>
</dbReference>
<feature type="compositionally biased region" description="Polar residues" evidence="16">
    <location>
        <begin position="822"/>
        <end position="847"/>
    </location>
</feature>
<dbReference type="InterPro" id="IPR056996">
    <property type="entry name" value="PH_SLA1"/>
</dbReference>
<evidence type="ECO:0000256" key="1">
    <source>
        <dbReference type="ARBA" id="ARBA00004125"/>
    </source>
</evidence>